<evidence type="ECO:0000313" key="3">
    <source>
        <dbReference type="Proteomes" id="UP000656077"/>
    </source>
</evidence>
<dbReference type="AlphaFoldDB" id="A0A964RMW8"/>
<dbReference type="Pfam" id="PF01381">
    <property type="entry name" value="HTH_3"/>
    <property type="match status" value="1"/>
</dbReference>
<reference evidence="2" key="1">
    <citation type="submission" date="2019-12" db="EMBL/GenBank/DDBJ databases">
        <title>Microbes associate with the intestines of laboratory mice.</title>
        <authorList>
            <person name="Navarre W."/>
            <person name="Wong E."/>
        </authorList>
    </citation>
    <scope>NUCLEOTIDE SEQUENCE</scope>
    <source>
        <strain evidence="2">NM79_F5</strain>
    </source>
</reference>
<organism evidence="2 3">
    <name type="scientific">Clostridium chromiireducens</name>
    <dbReference type="NCBI Taxonomy" id="225345"/>
    <lineage>
        <taxon>Bacteria</taxon>
        <taxon>Bacillati</taxon>
        <taxon>Bacillota</taxon>
        <taxon>Clostridia</taxon>
        <taxon>Eubacteriales</taxon>
        <taxon>Clostridiaceae</taxon>
        <taxon>Clostridium</taxon>
    </lineage>
</organism>
<dbReference type="Gene3D" id="1.10.260.40">
    <property type="entry name" value="lambda repressor-like DNA-binding domains"/>
    <property type="match status" value="1"/>
</dbReference>
<dbReference type="RefSeq" id="WP_160359519.1">
    <property type="nucleotide sequence ID" value="NZ_WSRQ01000019.1"/>
</dbReference>
<dbReference type="EMBL" id="WSRQ01000019">
    <property type="protein sequence ID" value="MVX64636.1"/>
    <property type="molecule type" value="Genomic_DNA"/>
</dbReference>
<accession>A0A964RMW8</accession>
<dbReference type="GO" id="GO:0003677">
    <property type="term" value="F:DNA binding"/>
    <property type="evidence" value="ECO:0007669"/>
    <property type="project" value="InterPro"/>
</dbReference>
<dbReference type="InterPro" id="IPR001387">
    <property type="entry name" value="Cro/C1-type_HTH"/>
</dbReference>
<comment type="caution">
    <text evidence="2">The sequence shown here is derived from an EMBL/GenBank/DDBJ whole genome shotgun (WGS) entry which is preliminary data.</text>
</comment>
<gene>
    <name evidence="2" type="ORF">GKZ28_13130</name>
</gene>
<name>A0A964RMW8_9CLOT</name>
<feature type="domain" description="HTH cro/C1-type" evidence="1">
    <location>
        <begin position="10"/>
        <end position="56"/>
    </location>
</feature>
<evidence type="ECO:0000259" key="1">
    <source>
        <dbReference type="PROSITE" id="PS50943"/>
    </source>
</evidence>
<dbReference type="SUPFAM" id="SSF47413">
    <property type="entry name" value="lambda repressor-like DNA-binding domains"/>
    <property type="match status" value="1"/>
</dbReference>
<protein>
    <submittedName>
        <fullName evidence="2">Helix-turn-helix domain-containing protein</fullName>
    </submittedName>
</protein>
<sequence length="59" mass="6794">MKQDVIREDLKNYLKENGIKSKFIAQKIGLSEGMISYFINGKKRLSSNNLILISEIIYS</sequence>
<proteinExistence type="predicted"/>
<dbReference type="Proteomes" id="UP000656077">
    <property type="component" value="Unassembled WGS sequence"/>
</dbReference>
<evidence type="ECO:0000313" key="2">
    <source>
        <dbReference type="EMBL" id="MVX64636.1"/>
    </source>
</evidence>
<dbReference type="InterPro" id="IPR010982">
    <property type="entry name" value="Lambda_DNA-bd_dom_sf"/>
</dbReference>
<dbReference type="PROSITE" id="PS50943">
    <property type="entry name" value="HTH_CROC1"/>
    <property type="match status" value="1"/>
</dbReference>
<dbReference type="CDD" id="cd00093">
    <property type="entry name" value="HTH_XRE"/>
    <property type="match status" value="1"/>
</dbReference>